<feature type="transmembrane region" description="Helical" evidence="5">
    <location>
        <begin position="45"/>
        <end position="65"/>
    </location>
</feature>
<evidence type="ECO:0000256" key="3">
    <source>
        <dbReference type="ARBA" id="ARBA00022989"/>
    </source>
</evidence>
<accession>A0A6M0QB22</accession>
<keyword evidence="3 5" id="KW-1133">Transmembrane helix</keyword>
<proteinExistence type="predicted"/>
<dbReference type="Pfam" id="PF09685">
    <property type="entry name" value="MamF_MmsF"/>
    <property type="match status" value="1"/>
</dbReference>
<evidence type="ECO:0000313" key="6">
    <source>
        <dbReference type="EMBL" id="NEY72218.1"/>
    </source>
</evidence>
<name>A0A6M0QB22_9BACI</name>
<feature type="transmembrane region" description="Helical" evidence="5">
    <location>
        <begin position="12"/>
        <end position="33"/>
    </location>
</feature>
<comment type="caution">
    <text evidence="6">The sequence shown here is derived from an EMBL/GenBank/DDBJ whole genome shotgun (WGS) entry which is preliminary data.</text>
</comment>
<evidence type="ECO:0000256" key="4">
    <source>
        <dbReference type="ARBA" id="ARBA00023136"/>
    </source>
</evidence>
<dbReference type="InterPro" id="IPR019109">
    <property type="entry name" value="MamF_MmsF"/>
</dbReference>
<keyword evidence="7" id="KW-1185">Reference proteome</keyword>
<dbReference type="EMBL" id="JAAIWM010000003">
    <property type="protein sequence ID" value="NEY72218.1"/>
    <property type="molecule type" value="Genomic_DNA"/>
</dbReference>
<dbReference type="AlphaFoldDB" id="A0A6M0QB22"/>
<keyword evidence="2 5" id="KW-0812">Transmembrane</keyword>
<comment type="subcellular location">
    <subcellularLocation>
        <location evidence="1">Membrane</location>
        <topology evidence="1">Multi-pass membrane protein</topology>
    </subcellularLocation>
</comment>
<organism evidence="6 7">
    <name type="scientific">Bacillus mesophilus</name>
    <dbReference type="NCBI Taxonomy" id="1808955"/>
    <lineage>
        <taxon>Bacteria</taxon>
        <taxon>Bacillati</taxon>
        <taxon>Bacillota</taxon>
        <taxon>Bacilli</taxon>
        <taxon>Bacillales</taxon>
        <taxon>Bacillaceae</taxon>
        <taxon>Bacillus</taxon>
    </lineage>
</organism>
<dbReference type="RefSeq" id="WP_163179677.1">
    <property type="nucleotide sequence ID" value="NZ_JAAIWM010000003.1"/>
</dbReference>
<evidence type="ECO:0000313" key="7">
    <source>
        <dbReference type="Proteomes" id="UP000481043"/>
    </source>
</evidence>
<dbReference type="Proteomes" id="UP000481043">
    <property type="component" value="Unassembled WGS sequence"/>
</dbReference>
<gene>
    <name evidence="6" type="ORF">G4D63_10830</name>
</gene>
<feature type="transmembrane region" description="Helical" evidence="5">
    <location>
        <begin position="72"/>
        <end position="96"/>
    </location>
</feature>
<evidence type="ECO:0000256" key="5">
    <source>
        <dbReference type="SAM" id="Phobius"/>
    </source>
</evidence>
<evidence type="ECO:0000256" key="1">
    <source>
        <dbReference type="ARBA" id="ARBA00004141"/>
    </source>
</evidence>
<sequence>MEKNNNHKLISALCYFSIFFAGFILPIAVYFIVDDYEVKRHATRALFSHLIPLITVPVILIMAILTETVGGFGIFMILGFVLAFLINIVVIVWNVVKGVQVLKTY</sequence>
<evidence type="ECO:0000256" key="2">
    <source>
        <dbReference type="ARBA" id="ARBA00022692"/>
    </source>
</evidence>
<reference evidence="6 7" key="1">
    <citation type="submission" date="2020-02" db="EMBL/GenBank/DDBJ databases">
        <title>Bacillus aquiflavi sp. nov., isolated from yellow water of strong flavor Chinese baijiu in Yibin region of China.</title>
        <authorList>
            <person name="Xie J."/>
        </authorList>
    </citation>
    <scope>NUCLEOTIDE SEQUENCE [LARGE SCALE GENOMIC DNA]</scope>
    <source>
        <strain evidence="6 7">SA4</strain>
    </source>
</reference>
<keyword evidence="4 5" id="KW-0472">Membrane</keyword>
<protein>
    <submittedName>
        <fullName evidence="6">DUF4870 domain-containing protein</fullName>
    </submittedName>
</protein>